<sequence>MLSKVSCEQKKSELVTRRKTEEWLVGHPLTSVITGSRLPSRGQVLRRFIFYHEVNGKTVRSSSHLVLQEIKPFWDKSRVPYQYDNKMIKKIENLYEEYVQLKKNKNKTSKASEEKRARFVKEMDLLFDVSHQDAETLTENKEDYLFLLAQREEGRRGCMASVDMKLAHTEKVLTDRMRKREQRAEEEKARKRRSDEQIADLFGKVKEEIEEENDIDIVVPKVKEEGDFSVRSREKNEVQPFVTPAIAAAVARTKLSTRNALHVFKATVESHTIPAAKLSYGSVYRAKRTHTHNLAAAVKSNYKAVGVLVVHWDGKLLKNTATDEKQERLAILVSSGDTEQLLGVPTISRSSGEAQASAVVEALSEWGLADDIYGGCFDTTSSNSGHLGGACVLIEKKLDRKMLHLACRHHIFELTLEAAFSAAMGTSKNPEILPLFGKFSNAWPEINKENYSPAGRQILRKFPSDPDEMLIFCKSQLQEFNARDDYRELLELSIIYLGGVPDRGISFLKPGAIHKARWMARAIYSLKIFLFREQFPLSPAEKKGVNDICSFIVSAYVTVWFQAPSAISAPRVDLQYLKLLKKNCKPGNLWEAALTKMLRHLWYLSSDLSPLSFYDDLVSFETKREMVKALKDEVGDEDPPKRVNLSSKLIKDDLDQSFFVTQQSVFFFESLKLSVEVLLENDPSTWSSNEVYCRDQTVVRHLRVVNDVAERGVKLISEYCNILTKNEQEKQDLLLVVAEHRKENPCK</sequence>
<dbReference type="PANTHER" id="PTHR46113">
    <property type="entry name" value="SNAC DOMAIN-CONTAINING PROTEIN"/>
    <property type="match status" value="1"/>
</dbReference>
<proteinExistence type="predicted"/>
<evidence type="ECO:0000313" key="1">
    <source>
        <dbReference type="EMBL" id="KAK3929815.1"/>
    </source>
</evidence>
<gene>
    <name evidence="1" type="ORF">KUF71_020208</name>
</gene>
<reference evidence="1" key="1">
    <citation type="submission" date="2021-07" db="EMBL/GenBank/DDBJ databases">
        <authorList>
            <person name="Catto M.A."/>
            <person name="Jacobson A."/>
            <person name="Kennedy G."/>
            <person name="Labadie P."/>
            <person name="Hunt B.G."/>
            <person name="Srinivasan R."/>
        </authorList>
    </citation>
    <scope>NUCLEOTIDE SEQUENCE</scope>
    <source>
        <strain evidence="1">PL_HMW_Pooled</strain>
        <tissue evidence="1">Head</tissue>
    </source>
</reference>
<comment type="caution">
    <text evidence="1">The sequence shown here is derived from an EMBL/GenBank/DDBJ whole genome shotgun (WGS) entry which is preliminary data.</text>
</comment>
<dbReference type="GO" id="GO:0005840">
    <property type="term" value="C:ribosome"/>
    <property type="evidence" value="ECO:0007669"/>
    <property type="project" value="UniProtKB-KW"/>
</dbReference>
<keyword evidence="1" id="KW-0689">Ribosomal protein</keyword>
<keyword evidence="2" id="KW-1185">Reference proteome</keyword>
<dbReference type="PANTHER" id="PTHR46113:SF1">
    <property type="entry name" value="PEPTIDASE M17 LEUCYL AMINOPEPTIDASE N-TERMINAL DOMAIN-CONTAINING PROTEIN"/>
    <property type="match status" value="1"/>
</dbReference>
<reference evidence="1" key="2">
    <citation type="journal article" date="2023" name="BMC Genomics">
        <title>Pest status, molecular evolution, and epigenetic factors derived from the genome assembly of Frankliniella fusca, a thysanopteran phytovirus vector.</title>
        <authorList>
            <person name="Catto M.A."/>
            <person name="Labadie P.E."/>
            <person name="Jacobson A.L."/>
            <person name="Kennedy G.G."/>
            <person name="Srinivasan R."/>
            <person name="Hunt B.G."/>
        </authorList>
    </citation>
    <scope>NUCLEOTIDE SEQUENCE</scope>
    <source>
        <strain evidence="1">PL_HMW_Pooled</strain>
    </source>
</reference>
<dbReference type="AlphaFoldDB" id="A0AAE1HYM4"/>
<dbReference type="Proteomes" id="UP001219518">
    <property type="component" value="Unassembled WGS sequence"/>
</dbReference>
<protein>
    <submittedName>
        <fullName evidence="1">50S ribosomal protein L7Ae</fullName>
    </submittedName>
</protein>
<name>A0AAE1HYM4_9NEOP</name>
<keyword evidence="1" id="KW-0687">Ribonucleoprotein</keyword>
<accession>A0AAE1HYM4</accession>
<dbReference type="EMBL" id="JAHWGI010001404">
    <property type="protein sequence ID" value="KAK3929815.1"/>
    <property type="molecule type" value="Genomic_DNA"/>
</dbReference>
<evidence type="ECO:0000313" key="2">
    <source>
        <dbReference type="Proteomes" id="UP001219518"/>
    </source>
</evidence>
<organism evidence="1 2">
    <name type="scientific">Frankliniella fusca</name>
    <dbReference type="NCBI Taxonomy" id="407009"/>
    <lineage>
        <taxon>Eukaryota</taxon>
        <taxon>Metazoa</taxon>
        <taxon>Ecdysozoa</taxon>
        <taxon>Arthropoda</taxon>
        <taxon>Hexapoda</taxon>
        <taxon>Insecta</taxon>
        <taxon>Pterygota</taxon>
        <taxon>Neoptera</taxon>
        <taxon>Paraneoptera</taxon>
        <taxon>Thysanoptera</taxon>
        <taxon>Terebrantia</taxon>
        <taxon>Thripoidea</taxon>
        <taxon>Thripidae</taxon>
        <taxon>Frankliniella</taxon>
    </lineage>
</organism>